<name>A0A090TDD1_9VIBR</name>
<protein>
    <submittedName>
        <fullName evidence="1">Uncharacterized protein</fullName>
    </submittedName>
</protein>
<comment type="caution">
    <text evidence="1">The sequence shown here is derived from an EMBL/GenBank/DDBJ whole genome shotgun (WGS) entry which is preliminary data.</text>
</comment>
<dbReference type="AlphaFoldDB" id="A0A090TDD1"/>
<evidence type="ECO:0000313" key="2">
    <source>
        <dbReference type="Proteomes" id="UP000029224"/>
    </source>
</evidence>
<reference evidence="1 2" key="1">
    <citation type="submission" date="2014-09" db="EMBL/GenBank/DDBJ databases">
        <title>Vibrio maritimus JCM 19240. (C210) whole genome shotgun sequence.</title>
        <authorList>
            <person name="Sawabe T."/>
            <person name="Meirelles P."/>
            <person name="Nakanishi M."/>
            <person name="Sayaka M."/>
            <person name="Hattori M."/>
            <person name="Ohkuma M."/>
        </authorList>
    </citation>
    <scope>NUCLEOTIDE SEQUENCE [LARGE SCALE GENOMIC DNA]</scope>
    <source>
        <strain evidence="1 2">JCM 19240</strain>
    </source>
</reference>
<accession>A0A090TDD1</accession>
<evidence type="ECO:0000313" key="1">
    <source>
        <dbReference type="EMBL" id="GAL37896.1"/>
    </source>
</evidence>
<reference evidence="1 2" key="2">
    <citation type="submission" date="2014-09" db="EMBL/GenBank/DDBJ databases">
        <authorList>
            <consortium name="NBRP consortium"/>
            <person name="Sawabe T."/>
            <person name="Meirelles P."/>
            <person name="Nakanishi M."/>
            <person name="Sayaka M."/>
            <person name="Hattori M."/>
            <person name="Ohkuma M."/>
        </authorList>
    </citation>
    <scope>NUCLEOTIDE SEQUENCE [LARGE SCALE GENOMIC DNA]</scope>
    <source>
        <strain evidence="1 2">JCM 19240</strain>
    </source>
</reference>
<proteinExistence type="predicted"/>
<gene>
    <name evidence="1" type="ORF">JCM19240_101</name>
</gene>
<organism evidence="1 2">
    <name type="scientific">Vibrio maritimus</name>
    <dbReference type="NCBI Taxonomy" id="990268"/>
    <lineage>
        <taxon>Bacteria</taxon>
        <taxon>Pseudomonadati</taxon>
        <taxon>Pseudomonadota</taxon>
        <taxon>Gammaproteobacteria</taxon>
        <taxon>Vibrionales</taxon>
        <taxon>Vibrionaceae</taxon>
        <taxon>Vibrio</taxon>
    </lineage>
</organism>
<keyword evidence="2" id="KW-1185">Reference proteome</keyword>
<sequence length="45" mass="5161">MLSLLSVVFVVMLRLGFFAAVILRGEKLVWVFLLSDRKSLFLLGY</sequence>
<dbReference type="EMBL" id="BBMT01000022">
    <property type="protein sequence ID" value="GAL37896.1"/>
    <property type="molecule type" value="Genomic_DNA"/>
</dbReference>
<dbReference type="Proteomes" id="UP000029224">
    <property type="component" value="Unassembled WGS sequence"/>
</dbReference>